<evidence type="ECO:0000313" key="2">
    <source>
        <dbReference type="EMBL" id="QNO42418.1"/>
    </source>
</evidence>
<dbReference type="EMBL" id="MT630736">
    <property type="protein sequence ID" value="QNO42418.1"/>
    <property type="molecule type" value="Genomic_DNA"/>
</dbReference>
<proteinExistence type="predicted"/>
<dbReference type="Pfam" id="PF01844">
    <property type="entry name" value="HNH"/>
    <property type="match status" value="1"/>
</dbReference>
<accession>A0A7G9Y334</accession>
<protein>
    <recommendedName>
        <fullName evidence="1">HNH nuclease domain-containing protein</fullName>
    </recommendedName>
</protein>
<dbReference type="GO" id="GO:0004519">
    <property type="term" value="F:endonuclease activity"/>
    <property type="evidence" value="ECO:0007669"/>
    <property type="project" value="InterPro"/>
</dbReference>
<organism evidence="2">
    <name type="scientific">Candidatus Methanogaster sp. ANME-2c ERB4</name>
    <dbReference type="NCBI Taxonomy" id="2759911"/>
    <lineage>
        <taxon>Archaea</taxon>
        <taxon>Methanobacteriati</taxon>
        <taxon>Methanobacteriota</taxon>
        <taxon>Stenosarchaea group</taxon>
        <taxon>Methanomicrobia</taxon>
        <taxon>Methanosarcinales</taxon>
        <taxon>ANME-2 cluster</taxon>
        <taxon>Candidatus Methanogasteraceae</taxon>
        <taxon>Candidatus Methanogaster</taxon>
    </lineage>
</organism>
<dbReference type="Gene3D" id="1.10.30.50">
    <property type="match status" value="1"/>
</dbReference>
<reference evidence="2" key="1">
    <citation type="submission" date="2020-06" db="EMBL/GenBank/DDBJ databases">
        <title>Unique genomic features of the anaerobic methanotrophic archaea.</title>
        <authorList>
            <person name="Chadwick G.L."/>
            <person name="Skennerton C.T."/>
            <person name="Laso-Perez R."/>
            <person name="Leu A.O."/>
            <person name="Speth D.R."/>
            <person name="Yu H."/>
            <person name="Morgan-Lang C."/>
            <person name="Hatzenpichler R."/>
            <person name="Goudeau D."/>
            <person name="Malmstrom R."/>
            <person name="Brazelton W.J."/>
            <person name="Woyke T."/>
            <person name="Hallam S.J."/>
            <person name="Tyson G.W."/>
            <person name="Wegener G."/>
            <person name="Boetius A."/>
            <person name="Orphan V."/>
        </authorList>
    </citation>
    <scope>NUCLEOTIDE SEQUENCE</scope>
</reference>
<sequence length="228" mass="26889">MQKSVSQYTLIMCPEFGVHYIVWVAPDPVGGSKIVGWYKNAKMHNELIKRPKPLKHNYLFEAKASDCVLIEESQRDFVISKKFRNLWYANKKEDKSLKEKVSKYIDGEYFDKFYDPSEIDYSSEEGKKRLRQHVVTERSSKLVRNFKKSLTNWKCSICSFDFKETYGVIGEEFIEVHHKKPISELEANEIVSINDLIAVCSNCHRMLHRKDPPYKADELRKFLDKHKK</sequence>
<dbReference type="InterPro" id="IPR003615">
    <property type="entry name" value="HNH_nuc"/>
</dbReference>
<dbReference type="GO" id="GO:0008270">
    <property type="term" value="F:zinc ion binding"/>
    <property type="evidence" value="ECO:0007669"/>
    <property type="project" value="InterPro"/>
</dbReference>
<gene>
    <name evidence="2" type="ORF">ODADPOMJ_00011</name>
</gene>
<evidence type="ECO:0000259" key="1">
    <source>
        <dbReference type="SMART" id="SM00507"/>
    </source>
</evidence>
<dbReference type="InterPro" id="IPR002711">
    <property type="entry name" value="HNH"/>
</dbReference>
<dbReference type="AlphaFoldDB" id="A0A7G9Y334"/>
<feature type="domain" description="HNH nuclease" evidence="1">
    <location>
        <begin position="142"/>
        <end position="205"/>
    </location>
</feature>
<dbReference type="CDD" id="cd00085">
    <property type="entry name" value="HNHc"/>
    <property type="match status" value="1"/>
</dbReference>
<dbReference type="SMART" id="SM00507">
    <property type="entry name" value="HNHc"/>
    <property type="match status" value="1"/>
</dbReference>
<dbReference type="GO" id="GO:0003676">
    <property type="term" value="F:nucleic acid binding"/>
    <property type="evidence" value="ECO:0007669"/>
    <property type="project" value="InterPro"/>
</dbReference>
<name>A0A7G9Y334_9EURY</name>